<accession>A0A3N6NQX6</accession>
<gene>
    <name evidence="1" type="ORF">D5R40_32025</name>
</gene>
<dbReference type="EMBL" id="RCBY01000417">
    <property type="protein sequence ID" value="RQH20423.1"/>
    <property type="molecule type" value="Genomic_DNA"/>
</dbReference>
<proteinExistence type="predicted"/>
<keyword evidence="2" id="KW-1185">Reference proteome</keyword>
<sequence length="69" mass="7936">MALYLRPDLWITDGTVEGTQLLDDTQTYFFNELIHIGDMIYFIHSTEENGRELWITDGTSEGTRDGKGH</sequence>
<protein>
    <submittedName>
        <fullName evidence="1">Uncharacterized protein</fullName>
    </submittedName>
</protein>
<comment type="caution">
    <text evidence="1">The sequence shown here is derived from an EMBL/GenBank/DDBJ whole genome shotgun (WGS) entry which is preliminary data.</text>
</comment>
<dbReference type="OrthoDB" id="461104at2"/>
<evidence type="ECO:0000313" key="1">
    <source>
        <dbReference type="EMBL" id="RQH20423.1"/>
    </source>
</evidence>
<dbReference type="AlphaFoldDB" id="A0A3N6NQX6"/>
<name>A0A3N6NQX6_9CYAN</name>
<reference evidence="1 2" key="1">
    <citation type="journal article" date="2018" name="ACS Chem. Biol.">
        <title>Ketoreductase domain dysfunction expands chemodiversity: malyngamide biosynthesis in the cyanobacterium Okeania hirsuta.</title>
        <authorList>
            <person name="Moss N.A."/>
            <person name="Leao T."/>
            <person name="Rankin M."/>
            <person name="McCullough T.M."/>
            <person name="Qu P."/>
            <person name="Korobeynikov A."/>
            <person name="Smith J.L."/>
            <person name="Gerwick L."/>
            <person name="Gerwick W.H."/>
        </authorList>
    </citation>
    <scope>NUCLEOTIDE SEQUENCE [LARGE SCALE GENOMIC DNA]</scope>
    <source>
        <strain evidence="1 2">PAB10Feb10-1</strain>
    </source>
</reference>
<dbReference type="Proteomes" id="UP000269154">
    <property type="component" value="Unassembled WGS sequence"/>
</dbReference>
<evidence type="ECO:0000313" key="2">
    <source>
        <dbReference type="Proteomes" id="UP000269154"/>
    </source>
</evidence>
<organism evidence="1 2">
    <name type="scientific">Okeania hirsuta</name>
    <dbReference type="NCBI Taxonomy" id="1458930"/>
    <lineage>
        <taxon>Bacteria</taxon>
        <taxon>Bacillati</taxon>
        <taxon>Cyanobacteriota</taxon>
        <taxon>Cyanophyceae</taxon>
        <taxon>Oscillatoriophycideae</taxon>
        <taxon>Oscillatoriales</taxon>
        <taxon>Microcoleaceae</taxon>
        <taxon>Okeania</taxon>
    </lineage>
</organism>